<evidence type="ECO:0000313" key="1">
    <source>
        <dbReference type="EMBL" id="QCI28284.2"/>
    </source>
</evidence>
<dbReference type="RefSeq" id="WP_139932255.1">
    <property type="nucleotide sequence ID" value="NZ_CP027432.2"/>
</dbReference>
<sequence>MKKIVISDDIKKEFIKCLVNGNYKIDNFKLSEIETVSNYIKIGNKKFPFLKNITIFLEKYDESILAELLLSDNIDELIINYQKNKRTTNINDEIVKEAYNSLRKKWGYKLIELTNTSVCPYCNRNYVFNFIKDKNKYVTTVELDHYYPKEKYPFLALNLYNLIPSCRTCNHKKRNDDRRHLHPFFDDIDKELKFSLKLINSNFYYSKEGFDIEINLVNNNKRAENHIDVFNLESIYKKHKDIVLELIQKKYMYNEDYLNELFKKYEGTFFKNLEDLMRLVSGGYVSDSEINKRPLSKLIKDISEELGII</sequence>
<keyword evidence="2" id="KW-1185">Reference proteome</keyword>
<dbReference type="EMBL" id="CP027432">
    <property type="protein sequence ID" value="QCI28284.2"/>
    <property type="molecule type" value="Genomic_DNA"/>
</dbReference>
<accession>A0ABX5TJN9</accession>
<evidence type="ECO:0008006" key="3">
    <source>
        <dbReference type="Google" id="ProtNLM"/>
    </source>
</evidence>
<organism evidence="1 2">
    <name type="scientific">Caminibacter pacificus</name>
    <dbReference type="NCBI Taxonomy" id="1424653"/>
    <lineage>
        <taxon>Bacteria</taxon>
        <taxon>Pseudomonadati</taxon>
        <taxon>Campylobacterota</taxon>
        <taxon>Epsilonproteobacteria</taxon>
        <taxon>Nautiliales</taxon>
        <taxon>Nautiliaceae</taxon>
        <taxon>Caminibacter</taxon>
    </lineage>
</organism>
<proteinExistence type="predicted"/>
<name>A0ABX5TJN9_9BACT</name>
<dbReference type="Gene3D" id="1.10.30.50">
    <property type="match status" value="1"/>
</dbReference>
<gene>
    <name evidence="1" type="ORF">C6V80_04720</name>
</gene>
<reference evidence="1" key="1">
    <citation type="submission" date="2019-06" db="EMBL/GenBank/DDBJ databases">
        <title>A comparative analysis of the Nautiliaceae.</title>
        <authorList>
            <person name="Grosche A."/>
            <person name="Smedile F."/>
            <person name="Vetriani C."/>
        </authorList>
    </citation>
    <scope>NUCLEOTIDE SEQUENCE</scope>
    <source>
        <strain evidence="1">TB6</strain>
    </source>
</reference>
<protein>
    <recommendedName>
        <fullName evidence="3">HNH endonuclease</fullName>
    </recommendedName>
</protein>
<evidence type="ECO:0000313" key="2">
    <source>
        <dbReference type="Proteomes" id="UP000298805"/>
    </source>
</evidence>
<dbReference type="Proteomes" id="UP000298805">
    <property type="component" value="Chromosome"/>
</dbReference>